<dbReference type="PANTHER" id="PTHR37419">
    <property type="entry name" value="SERINE/THREONINE-PROTEIN KINASE TOXIN HIPA"/>
    <property type="match status" value="1"/>
</dbReference>
<dbReference type="PANTHER" id="PTHR37419:SF1">
    <property type="entry name" value="SERINE_THREONINE-PROTEIN KINASE TOXIN HIPA"/>
    <property type="match status" value="1"/>
</dbReference>
<proteinExistence type="inferred from homology"/>
<evidence type="ECO:0000259" key="5">
    <source>
        <dbReference type="Pfam" id="PF13657"/>
    </source>
</evidence>
<dbReference type="InterPro" id="IPR017508">
    <property type="entry name" value="HipA_N1"/>
</dbReference>
<evidence type="ECO:0000313" key="6">
    <source>
        <dbReference type="EMBL" id="MDZ5456772.1"/>
    </source>
</evidence>
<keyword evidence="3" id="KW-0418">Kinase</keyword>
<dbReference type="Proteomes" id="UP001293718">
    <property type="component" value="Unassembled WGS sequence"/>
</dbReference>
<protein>
    <submittedName>
        <fullName evidence="6">Type II toxin-antitoxin system HipA family toxin</fullName>
    </submittedName>
</protein>
<sequence length="398" mass="43470">MTVRQLQVHAPQGWCASLSHDASGYWLSTPGTQPTTEVCLSMPHRARPYESRELPPIFQMNLPEGRVLEAIRYRLAKTTAVDPMLLLSLTGAKAPIGRLRCLLDNDSAKDGVTEPGESLAQILAWDGAQDLFDELFDKYVMSSGISGVQPKVLVPEATLKGGKVTTLTNNLIVKSGQDEFPHLAVNEFVCMSIAREAGLRTPEFFLSDNRQLFVMRRFDRTADGAPLGFEDFAVLTGRTPLQKYEGSYEMVAKAVRLYADAAHLRRSLRELFSSVALSCMLGNGDAHLKNFGLTYTWPGSGDVQLSPAFDIVNTTLYLPGDTLALKLAGGKSIFAARLGLVDLARACEVSDPTAVIDTLIEAAHAVVFTHHDLLKEAPGLEEALMHGVHQFEQGFPRG</sequence>
<dbReference type="Pfam" id="PF07804">
    <property type="entry name" value="HipA_C"/>
    <property type="match status" value="1"/>
</dbReference>
<evidence type="ECO:0000259" key="4">
    <source>
        <dbReference type="Pfam" id="PF07804"/>
    </source>
</evidence>
<evidence type="ECO:0000256" key="2">
    <source>
        <dbReference type="ARBA" id="ARBA00022679"/>
    </source>
</evidence>
<comment type="similarity">
    <text evidence="1">Belongs to the HipA Ser/Thr kinase family.</text>
</comment>
<dbReference type="EMBL" id="JAXOJX010000011">
    <property type="protein sequence ID" value="MDZ5456772.1"/>
    <property type="molecule type" value="Genomic_DNA"/>
</dbReference>
<comment type="caution">
    <text evidence="6">The sequence shown here is derived from an EMBL/GenBank/DDBJ whole genome shotgun (WGS) entry which is preliminary data.</text>
</comment>
<keyword evidence="2" id="KW-0808">Transferase</keyword>
<gene>
    <name evidence="6" type="ORF">SM757_09310</name>
</gene>
<reference evidence="6 7" key="1">
    <citation type="submission" date="2023-11" db="EMBL/GenBank/DDBJ databases">
        <title>Draft genome of Azohydromonas lata strain H1 (DSM1123), a polyhydroxyalkanoate producer.</title>
        <authorList>
            <person name="Traversa D."/>
            <person name="D'Addabbo P."/>
            <person name="Pazzani C."/>
            <person name="Manzari C."/>
            <person name="Chiara M."/>
            <person name="Scrascia M."/>
        </authorList>
    </citation>
    <scope>NUCLEOTIDE SEQUENCE [LARGE SCALE GENOMIC DNA]</scope>
    <source>
        <strain evidence="6 7">H1</strain>
    </source>
</reference>
<keyword evidence="7" id="KW-1185">Reference proteome</keyword>
<feature type="domain" description="HipA N-terminal subdomain 1" evidence="5">
    <location>
        <begin position="33"/>
        <end position="99"/>
    </location>
</feature>
<feature type="domain" description="HipA-like C-terminal" evidence="4">
    <location>
        <begin position="144"/>
        <end position="363"/>
    </location>
</feature>
<evidence type="ECO:0000256" key="1">
    <source>
        <dbReference type="ARBA" id="ARBA00010164"/>
    </source>
</evidence>
<dbReference type="InterPro" id="IPR012893">
    <property type="entry name" value="HipA-like_C"/>
</dbReference>
<dbReference type="Pfam" id="PF13657">
    <property type="entry name" value="Couple_hipA"/>
    <property type="match status" value="1"/>
</dbReference>
<dbReference type="RefSeq" id="WP_322465209.1">
    <property type="nucleotide sequence ID" value="NZ_JAXOJX010000011.1"/>
</dbReference>
<organism evidence="6 7">
    <name type="scientific">Azohydromonas lata</name>
    <dbReference type="NCBI Taxonomy" id="45677"/>
    <lineage>
        <taxon>Bacteria</taxon>
        <taxon>Pseudomonadati</taxon>
        <taxon>Pseudomonadota</taxon>
        <taxon>Betaproteobacteria</taxon>
        <taxon>Burkholderiales</taxon>
        <taxon>Sphaerotilaceae</taxon>
        <taxon>Azohydromonas</taxon>
    </lineage>
</organism>
<dbReference type="InterPro" id="IPR052028">
    <property type="entry name" value="HipA_Ser/Thr_kinase"/>
</dbReference>
<name>A0ABU5ICU1_9BURK</name>
<accession>A0ABU5ICU1</accession>
<evidence type="ECO:0000313" key="7">
    <source>
        <dbReference type="Proteomes" id="UP001293718"/>
    </source>
</evidence>
<evidence type="ECO:0000256" key="3">
    <source>
        <dbReference type="ARBA" id="ARBA00022777"/>
    </source>
</evidence>